<gene>
    <name evidence="1" type="ORF">EVAR_46633_1</name>
</gene>
<protein>
    <submittedName>
        <fullName evidence="1">Uncharacterized protein</fullName>
    </submittedName>
</protein>
<keyword evidence="2" id="KW-1185">Reference proteome</keyword>
<accession>A0A4C1WFT4</accession>
<dbReference type="OrthoDB" id="425681at2759"/>
<proteinExistence type="predicted"/>
<evidence type="ECO:0000313" key="2">
    <source>
        <dbReference type="Proteomes" id="UP000299102"/>
    </source>
</evidence>
<organism evidence="1 2">
    <name type="scientific">Eumeta variegata</name>
    <name type="common">Bagworm moth</name>
    <name type="synonym">Eumeta japonica</name>
    <dbReference type="NCBI Taxonomy" id="151549"/>
    <lineage>
        <taxon>Eukaryota</taxon>
        <taxon>Metazoa</taxon>
        <taxon>Ecdysozoa</taxon>
        <taxon>Arthropoda</taxon>
        <taxon>Hexapoda</taxon>
        <taxon>Insecta</taxon>
        <taxon>Pterygota</taxon>
        <taxon>Neoptera</taxon>
        <taxon>Endopterygota</taxon>
        <taxon>Lepidoptera</taxon>
        <taxon>Glossata</taxon>
        <taxon>Ditrysia</taxon>
        <taxon>Tineoidea</taxon>
        <taxon>Psychidae</taxon>
        <taxon>Oiketicinae</taxon>
        <taxon>Eumeta</taxon>
    </lineage>
</organism>
<evidence type="ECO:0000313" key="1">
    <source>
        <dbReference type="EMBL" id="GBP50011.1"/>
    </source>
</evidence>
<comment type="caution">
    <text evidence="1">The sequence shown here is derived from an EMBL/GenBank/DDBJ whole genome shotgun (WGS) entry which is preliminary data.</text>
</comment>
<reference evidence="1 2" key="1">
    <citation type="journal article" date="2019" name="Commun. Biol.">
        <title>The bagworm genome reveals a unique fibroin gene that provides high tensile strength.</title>
        <authorList>
            <person name="Kono N."/>
            <person name="Nakamura H."/>
            <person name="Ohtoshi R."/>
            <person name="Tomita M."/>
            <person name="Numata K."/>
            <person name="Arakawa K."/>
        </authorList>
    </citation>
    <scope>NUCLEOTIDE SEQUENCE [LARGE SCALE GENOMIC DNA]</scope>
</reference>
<sequence>MYGSESWVWQKINESRVDVGKMRFLLNMCGVSLKDRCRNSTVRERCGLKDVATRVETGILQFWPSGKDNERRLRKQIYRASVYNGKIGKSRFRKSYAEEICGILKKGPFLKPPKEGLAGKDPSISAKQERYAKIVPCENLLSYA</sequence>
<name>A0A4C1WFT4_EUMVA</name>
<dbReference type="Proteomes" id="UP000299102">
    <property type="component" value="Unassembled WGS sequence"/>
</dbReference>
<dbReference type="AlphaFoldDB" id="A0A4C1WFT4"/>
<dbReference type="EMBL" id="BGZK01000556">
    <property type="protein sequence ID" value="GBP50011.1"/>
    <property type="molecule type" value="Genomic_DNA"/>
</dbReference>